<sequence length="56" mass="6554">MKDLAQIPKEDLEKELRMTKEEMEKSSVDWSQVPRSIRLFVGHTKMNPGIRKGRVV</sequence>
<organism evidence="1">
    <name type="scientific">viral metagenome</name>
    <dbReference type="NCBI Taxonomy" id="1070528"/>
    <lineage>
        <taxon>unclassified sequences</taxon>
        <taxon>metagenomes</taxon>
        <taxon>organismal metagenomes</taxon>
    </lineage>
</organism>
<gene>
    <name evidence="1" type="ORF">MM415A01388_0003</name>
</gene>
<accession>A0A6M3K486</accession>
<evidence type="ECO:0000313" key="1">
    <source>
        <dbReference type="EMBL" id="QJA76959.1"/>
    </source>
</evidence>
<dbReference type="AlphaFoldDB" id="A0A6M3K486"/>
<protein>
    <submittedName>
        <fullName evidence="1">Uncharacterized protein</fullName>
    </submittedName>
</protein>
<dbReference type="EMBL" id="MT142255">
    <property type="protein sequence ID" value="QJA76959.1"/>
    <property type="molecule type" value="Genomic_DNA"/>
</dbReference>
<name>A0A6M3K486_9ZZZZ</name>
<proteinExistence type="predicted"/>
<reference evidence="1" key="1">
    <citation type="submission" date="2020-03" db="EMBL/GenBank/DDBJ databases">
        <title>The deep terrestrial virosphere.</title>
        <authorList>
            <person name="Holmfeldt K."/>
            <person name="Nilsson E."/>
            <person name="Simone D."/>
            <person name="Lopez-Fernandez M."/>
            <person name="Wu X."/>
            <person name="de Brujin I."/>
            <person name="Lundin D."/>
            <person name="Andersson A."/>
            <person name="Bertilsson S."/>
            <person name="Dopson M."/>
        </authorList>
    </citation>
    <scope>NUCLEOTIDE SEQUENCE</scope>
    <source>
        <strain evidence="1">MM415A01388</strain>
    </source>
</reference>